<dbReference type="EMBL" id="WOTB01000005">
    <property type="protein sequence ID" value="NHN84155.1"/>
    <property type="molecule type" value="Genomic_DNA"/>
</dbReference>
<dbReference type="Pfam" id="PF04389">
    <property type="entry name" value="Peptidase_M28"/>
    <property type="match status" value="1"/>
</dbReference>
<comment type="caution">
    <text evidence="2">The sequence shown here is derived from an EMBL/GenBank/DDBJ whole genome shotgun (WGS) entry which is preliminary data.</text>
</comment>
<accession>A0ABX0JQI6</accession>
<reference evidence="2 3" key="1">
    <citation type="journal article" date="2020" name="Int. J. Syst. Evol. Microbiol.">
        <title>Novel acetic acid bacteria from cider fermentations: Acetobacter conturbans sp. nov. and Acetobacter fallax sp. nov.</title>
        <authorList>
            <person name="Sombolestani A.S."/>
            <person name="Cleenwerck I."/>
            <person name="Cnockaert M."/>
            <person name="Borremans W."/>
            <person name="Wieme A.D."/>
            <person name="De Vuyst L."/>
            <person name="Vandamme P."/>
        </authorList>
    </citation>
    <scope>NUCLEOTIDE SEQUENCE [LARGE SCALE GENOMIC DNA]</scope>
    <source>
        <strain evidence="2 3">LMG 30640</strain>
    </source>
</reference>
<dbReference type="InterPro" id="IPR039373">
    <property type="entry name" value="Peptidase_M28B"/>
</dbReference>
<dbReference type="PANTHER" id="PTHR10404:SF46">
    <property type="entry name" value="VACUOLAR PROTEIN SORTING-ASSOCIATED PROTEIN 70"/>
    <property type="match status" value="1"/>
</dbReference>
<dbReference type="Gene3D" id="3.50.30.30">
    <property type="match status" value="1"/>
</dbReference>
<dbReference type="RefSeq" id="WP_173582534.1">
    <property type="nucleotide sequence ID" value="NZ_WOTB01000005.1"/>
</dbReference>
<feature type="domain" description="Peptidase M28" evidence="1">
    <location>
        <begin position="232"/>
        <end position="425"/>
    </location>
</feature>
<organism evidence="2 3">
    <name type="scientific">Acetobacter musti</name>
    <dbReference type="NCBI Taxonomy" id="864732"/>
    <lineage>
        <taxon>Bacteria</taxon>
        <taxon>Pseudomonadati</taxon>
        <taxon>Pseudomonadota</taxon>
        <taxon>Alphaproteobacteria</taxon>
        <taxon>Acetobacterales</taxon>
        <taxon>Acetobacteraceae</taxon>
        <taxon>Acetobacter</taxon>
    </lineage>
</organism>
<dbReference type="InterPro" id="IPR007484">
    <property type="entry name" value="Peptidase_M28"/>
</dbReference>
<name>A0ABX0JQI6_9PROT</name>
<keyword evidence="3" id="KW-1185">Reference proteome</keyword>
<evidence type="ECO:0000313" key="3">
    <source>
        <dbReference type="Proteomes" id="UP000635278"/>
    </source>
</evidence>
<evidence type="ECO:0000259" key="1">
    <source>
        <dbReference type="Pfam" id="PF04389"/>
    </source>
</evidence>
<proteinExistence type="predicted"/>
<dbReference type="PANTHER" id="PTHR10404">
    <property type="entry name" value="N-ACETYLATED-ALPHA-LINKED ACIDIC DIPEPTIDASE"/>
    <property type="match status" value="1"/>
</dbReference>
<dbReference type="SUPFAM" id="SSF53187">
    <property type="entry name" value="Zn-dependent exopeptidases"/>
    <property type="match status" value="1"/>
</dbReference>
<dbReference type="Gene3D" id="3.40.630.10">
    <property type="entry name" value="Zn peptidases"/>
    <property type="match status" value="1"/>
</dbReference>
<evidence type="ECO:0000313" key="2">
    <source>
        <dbReference type="EMBL" id="NHN84155.1"/>
    </source>
</evidence>
<gene>
    <name evidence="2" type="ORF">GOB93_05785</name>
</gene>
<protein>
    <submittedName>
        <fullName evidence="2">M28 family peptidase</fullName>
    </submittedName>
</protein>
<dbReference type="Proteomes" id="UP000635278">
    <property type="component" value="Unassembled WGS sequence"/>
</dbReference>
<sequence length="581" mass="63477">MTVTDLEKRFLDEVRVETAWKLIELFSMKPRWRPQDVNAAADDITSALSALGIPVQVCEPDLYLSVPLEASIALDGAAIRAKAPSSSFSAPDGVSGELVHLEANRSNLRSYTRDIDGLFGGGIHTMADLSERVRGKIPVLSGFGNPALTSLIEQAGGLGLIVANPGADVHWGTCTTIWGNPGLADLARKPRIPVAAVSAPDGERLMRRADETCGVVIRTTLQEGWFPQKIPVVTIPGASEPDDFILLHGHYDSWDVGVGDNATGDATLLELARVLWNNRLQLRRSVKIAWWPGHSTGRYAGSTWFADNFAQELDHHCVAQINCDSPGCRWATSYHHTSAFSECAHIATTSIRDVVPDADIGIERPHQAGDYSFNNIGLSSLYMLSSTMPDALRKEKGYYDVSGCGGNIAWHTENDTMEIADPDVLLTDMKIYLLSVLRIAMPEVLPFRWTDTVSEIKHTLRNYDQMANGAGDFTAAHNATAKFGKLIEGVFSSDCPPTRKNRLSMDLARILVPINFTRLPRFEHDPAVTAKPLPVLSVASEISKLDGNLRHCAVTDLMRGLNRYCAAINDGIRLLESIPST</sequence>